<reference evidence="2" key="1">
    <citation type="journal article" date="2019" name="Gigascience">
        <title>De novo genome assembly of the endangered Acer yangbiense, a plant species with extremely small populations endemic to Yunnan Province, China.</title>
        <authorList>
            <person name="Yang J."/>
            <person name="Wariss H.M."/>
            <person name="Tao L."/>
            <person name="Zhang R."/>
            <person name="Yun Q."/>
            <person name="Hollingsworth P."/>
            <person name="Dao Z."/>
            <person name="Luo G."/>
            <person name="Guo H."/>
            <person name="Ma Y."/>
            <person name="Sun W."/>
        </authorList>
    </citation>
    <scope>NUCLEOTIDE SEQUENCE [LARGE SCALE GENOMIC DNA]</scope>
    <source>
        <strain evidence="2">cv. br00</strain>
    </source>
</reference>
<organism evidence="1 2">
    <name type="scientific">Salix brachista</name>
    <dbReference type="NCBI Taxonomy" id="2182728"/>
    <lineage>
        <taxon>Eukaryota</taxon>
        <taxon>Viridiplantae</taxon>
        <taxon>Streptophyta</taxon>
        <taxon>Embryophyta</taxon>
        <taxon>Tracheophyta</taxon>
        <taxon>Spermatophyta</taxon>
        <taxon>Magnoliopsida</taxon>
        <taxon>eudicotyledons</taxon>
        <taxon>Gunneridae</taxon>
        <taxon>Pentapetalae</taxon>
        <taxon>rosids</taxon>
        <taxon>fabids</taxon>
        <taxon>Malpighiales</taxon>
        <taxon>Salicaceae</taxon>
        <taxon>Saliceae</taxon>
        <taxon>Salix</taxon>
    </lineage>
</organism>
<proteinExistence type="predicted"/>
<sequence>MVVVVVAVFSVITDSRLVSRSFFRVIRWWRRRRRDRYLPSSNGGLDSPPPFFDSAESFNVYPPCRLDETIIKTILLNNEFFEGTNMTFSKLEDPNHKAEALKQLRSHVAMFGAWAVVLRVTPYVLHYLCHEKDELKLEF</sequence>
<dbReference type="Proteomes" id="UP000326939">
    <property type="component" value="Chromosome 9"/>
</dbReference>
<name>A0A5N5LFG9_9ROSI</name>
<dbReference type="InterPro" id="IPR034554">
    <property type="entry name" value="TOM6_plants"/>
</dbReference>
<protein>
    <submittedName>
        <fullName evidence="1">Uncharacterized protein</fullName>
    </submittedName>
</protein>
<comment type="caution">
    <text evidence="1">The sequence shown here is derived from an EMBL/GenBank/DDBJ whole genome shotgun (WGS) entry which is preliminary data.</text>
</comment>
<dbReference type="PANTHER" id="PTHR35999:SF1">
    <property type="entry name" value="MITOCHONDRIAL IMPORT RECEPTOR SUBUNIT TOM6 HOMOLOG"/>
    <property type="match status" value="1"/>
</dbReference>
<accession>A0A5N5LFG9</accession>
<evidence type="ECO:0000313" key="2">
    <source>
        <dbReference type="Proteomes" id="UP000326939"/>
    </source>
</evidence>
<dbReference type="EMBL" id="VDCV01000009">
    <property type="protein sequence ID" value="KAB5541390.1"/>
    <property type="molecule type" value="Genomic_DNA"/>
</dbReference>
<gene>
    <name evidence="1" type="ORF">DKX38_014364</name>
</gene>
<keyword evidence="2" id="KW-1185">Reference proteome</keyword>
<dbReference type="GO" id="GO:0005742">
    <property type="term" value="C:mitochondrial outer membrane translocase complex"/>
    <property type="evidence" value="ECO:0007669"/>
    <property type="project" value="InterPro"/>
</dbReference>
<evidence type="ECO:0000313" key="1">
    <source>
        <dbReference type="EMBL" id="KAB5541390.1"/>
    </source>
</evidence>
<dbReference type="AlphaFoldDB" id="A0A5N5LFG9"/>
<dbReference type="PANTHER" id="PTHR35999">
    <property type="entry name" value="MITOCHONDRIAL IMPORT RECEPTOR SUBUNIT TOM6 HOMOLOG"/>
    <property type="match status" value="1"/>
</dbReference>